<feature type="region of interest" description="Disordered" evidence="13">
    <location>
        <begin position="1735"/>
        <end position="1754"/>
    </location>
</feature>
<evidence type="ECO:0000256" key="10">
    <source>
        <dbReference type="ARBA" id="ARBA00023204"/>
    </source>
</evidence>
<feature type="compositionally biased region" description="Basic residues" evidence="13">
    <location>
        <begin position="891"/>
        <end position="902"/>
    </location>
</feature>
<proteinExistence type="inferred from homology"/>
<organism evidence="17 18">
    <name type="scientific">Drosophila navojoa</name>
    <name type="common">Fruit fly</name>
    <dbReference type="NCBI Taxonomy" id="7232"/>
    <lineage>
        <taxon>Eukaryota</taxon>
        <taxon>Metazoa</taxon>
        <taxon>Ecdysozoa</taxon>
        <taxon>Arthropoda</taxon>
        <taxon>Hexapoda</taxon>
        <taxon>Insecta</taxon>
        <taxon>Pterygota</taxon>
        <taxon>Neoptera</taxon>
        <taxon>Endopterygota</taxon>
        <taxon>Diptera</taxon>
        <taxon>Brachycera</taxon>
        <taxon>Muscomorpha</taxon>
        <taxon>Ephydroidea</taxon>
        <taxon>Drosophilidae</taxon>
        <taxon>Drosophila</taxon>
    </lineage>
</organism>
<evidence type="ECO:0000256" key="2">
    <source>
        <dbReference type="ARBA" id="ARBA00004286"/>
    </source>
</evidence>
<comment type="caution">
    <text evidence="17">The sequence shown here is derived from an EMBL/GenBank/DDBJ whole genome shotgun (WGS) entry which is preliminary data.</text>
</comment>
<evidence type="ECO:0000256" key="1">
    <source>
        <dbReference type="ARBA" id="ARBA00004123"/>
    </source>
</evidence>
<comment type="similarity">
    <text evidence="3">Belongs to the SMC family. SMC6 subfamily.</text>
</comment>
<dbReference type="GO" id="GO:0000724">
    <property type="term" value="P:double-strand break repair via homologous recombination"/>
    <property type="evidence" value="ECO:0007669"/>
    <property type="project" value="TreeGrafter"/>
</dbReference>
<keyword evidence="5" id="KW-0547">Nucleotide-binding</keyword>
<dbReference type="CDD" id="cd17936">
    <property type="entry name" value="EEXXEc_NFX1"/>
    <property type="match status" value="1"/>
</dbReference>
<dbReference type="GO" id="GO:0030915">
    <property type="term" value="C:Smc5-Smc6 complex"/>
    <property type="evidence" value="ECO:0007669"/>
    <property type="project" value="TreeGrafter"/>
</dbReference>
<evidence type="ECO:0000256" key="9">
    <source>
        <dbReference type="ARBA" id="ARBA00023172"/>
    </source>
</evidence>
<dbReference type="CDD" id="cd18808">
    <property type="entry name" value="SF1_C_Upf1"/>
    <property type="match status" value="1"/>
</dbReference>
<keyword evidence="9" id="KW-0233">DNA recombination</keyword>
<dbReference type="GO" id="GO:0016887">
    <property type="term" value="F:ATP hydrolysis activity"/>
    <property type="evidence" value="ECO:0007669"/>
    <property type="project" value="InterPro"/>
</dbReference>
<feature type="region of interest" description="Disordered" evidence="13">
    <location>
        <begin position="890"/>
        <end position="958"/>
    </location>
</feature>
<evidence type="ECO:0000313" key="18">
    <source>
        <dbReference type="Proteomes" id="UP000295192"/>
    </source>
</evidence>
<evidence type="ECO:0000259" key="14">
    <source>
        <dbReference type="Pfam" id="PF13086"/>
    </source>
</evidence>
<feature type="domain" description="DNA2/NAM7 helicase-like C-terminal" evidence="15">
    <location>
        <begin position="719"/>
        <end position="890"/>
    </location>
</feature>
<keyword evidence="18" id="KW-1185">Reference proteome</keyword>
<keyword evidence="7" id="KW-0067">ATP-binding</keyword>
<dbReference type="GO" id="GO:0004386">
    <property type="term" value="F:helicase activity"/>
    <property type="evidence" value="ECO:0007669"/>
    <property type="project" value="InterPro"/>
</dbReference>
<evidence type="ECO:0000256" key="6">
    <source>
        <dbReference type="ARBA" id="ARBA00022763"/>
    </source>
</evidence>
<dbReference type="GO" id="GO:0003684">
    <property type="term" value="F:damaged DNA binding"/>
    <property type="evidence" value="ECO:0007669"/>
    <property type="project" value="TreeGrafter"/>
</dbReference>
<dbReference type="PANTHER" id="PTHR19306">
    <property type="entry name" value="STRUCTURAL MAINTENANCE OF CHROMOSOMES 5,6 SMC5, SMC6"/>
    <property type="match status" value="1"/>
</dbReference>
<evidence type="ECO:0000256" key="4">
    <source>
        <dbReference type="ARBA" id="ARBA00022454"/>
    </source>
</evidence>
<feature type="domain" description="Rad50/SbcC-type AAA" evidence="16">
    <location>
        <begin position="977"/>
        <end position="1253"/>
    </location>
</feature>
<evidence type="ECO:0000256" key="13">
    <source>
        <dbReference type="SAM" id="MobiDB-lite"/>
    </source>
</evidence>
<name>A0A484BIZ8_DRONA</name>
<keyword evidence="6" id="KW-0227">DNA damage</keyword>
<dbReference type="EMBL" id="LSRL02000030">
    <property type="protein sequence ID" value="TDG48757.1"/>
    <property type="molecule type" value="Genomic_DNA"/>
</dbReference>
<evidence type="ECO:0000256" key="3">
    <source>
        <dbReference type="ARBA" id="ARBA00006793"/>
    </source>
</evidence>
<keyword evidence="11" id="KW-0539">Nucleus</keyword>
<evidence type="ECO:0000256" key="5">
    <source>
        <dbReference type="ARBA" id="ARBA00022741"/>
    </source>
</evidence>
<keyword evidence="8 12" id="KW-0175">Coiled coil</keyword>
<dbReference type="InterPro" id="IPR047187">
    <property type="entry name" value="SF1_C_Upf1"/>
</dbReference>
<sequence length="1998" mass="231216">MVELFGEDYDCWEWFQADKEKILRSLTRKNANERHQVQGQRRHCNYWNRARAVVPSKIPTDGLQEILNLQPLGMFLYLATEIEPNFFIDQIGANDNIDRVLIYTRILVTLCELELPGFHNDMLSKFAACTPLIEHYEELVRKLCTKSYRTMWTDMNRVDSIISNMQTLLLQAQRADVLDENGMDILFKIWTNLKNNNNPIIEERPICQEFLERLHGLFAVDLDTLSAPNPAAEIYPSLEELKQWLNENGETSIHAAKLTMSFTNTTHYINSQRLFLRQQFLIPLRELVRRIHSKRNLQNLMPLQIAFEGVQIKLNNNFSNAHNSKLLFVDILAMQRKNTSNQDVQCEKSLEEALLRLKNGTLLCFTTSYDFNNLILAIMVNTDAKQLRQGYISIAIVRQFDIGNIYGKFLIMFETPVYFEPYQKAYRYLTNSNVINFPMSDYIVHGLTRTKSPAYLNHTQPPKVYESQKFINKLRKMPLNLSQHDAFQRALNTNFNLIQGPPGTGKTHMCLQLIKTILEHAKFCAPIVVVTYTNDTLDKFLMKLSSFTSSIVRFGSQSRLPEIAKFNYRADTNTHMINPRLKRLYWMVNLEIKEHFQRLQTLYSDFNDTDKAYSDILATQRLIWNAQEKLECIRMIFQHYLIIKKNVLAMTTTCAARMNFVFRFLKTRIVIFEEAAEILEAHILPCLTPYTEQVIMIGDHMQLKPYISYIRGLKSSTQSHSLFERLIRSNFQVNVLNIQYRMRNTFAELLCPVIYEKLISHDSVYNFPSVRNMGLNLYFLQHQEPETHILDGFLYNEYETKKVAEIVHHLVEVSGYRHKDVVVLSPYTLQVESIKKKLSKKPNLKEVFVTTVDSFQGLEADIIVLSLVRSNTNANIGFLNEQNRICVAMSHKPKMRRSRTRNKNLSTESDSDSSISPPKKKKSKRSSGTNEGDGMLVEASTSRAVRKRTTNANSSCEEPSYGLAPPNAFASCGKIISIRLKNFMCHSHLYIEFGPNINFLVGSNGSGKSAVIAALALGLAGSARNTSRASSIQKLIKNGETNASIELTLSNVGHRPFKPDIYGPHITVVRQIRQSSSTYEIKDSHHRTVSRKLDEIRRMILYFGISVENPIFVLNQEASREFLKDLEPASNYKLFMKATQLDLCANSLTQCHERREHINYDVQLLKMKLQKLKSLCHEEEEKLAIIKNEEALKIKLKEATTMLAWVKVSHIQDDLTKIEQTLKIIEKKNADLSQKTTQKTSTQESIAHALQELEQTKQRIMEKYQAQENALRAAKRIAQDCLLKASSFKASIKNVEKRLREEQTNFEGCQKHMNNYHADYSEVKRLREENAATLATLKEKVAQRNELIARLRDEQSELRNRLTAARENLESTKNEITKLHKMEQSLQWEMESLLRNKSNKMSVYGEHAMEVANALRAQYSGSNASQMPRGPIGMYITVPNPKYRDLIENQLSHCLRSYIVSSDKDRMSLRALLQKSYAGGNIPTIVTSPFTNRVYNVSKYKVQCRSSNTTVLMDEIRCEDPVVMNYLIDTLRIETVLLTDSKETAESLTSTVENVPPNLTRILVPSLGLEYCPSPNYAMYSIQISPARFIQVNVDDRIRQLKTEQNSLQERVANLQPHYAKAKLKLETDTREISAKSDMIKAHHTENTTAMKQIMDIENFEYREFPAFDVLETHLTTSREKIEKLKEERNILENQLQEIAERNDQANEETKKEQGILDSLNKKISEIDAKSQELQSRARDLDRHFEENQRRLKQTDELLKTTKKDKKDKEAELEAARQEAQKVGEFIETNKSEENIRDQISRYKAKIKHFESMKLNSEEVEQKLSKLRDLLKTESDILNNILCVVEKLRIEYHSRAQRFQRSRHHFFTMVEFHFKQALICRQFEGYLEPNHKDKTLKISVYPPSGNKTSNMRSLSGGERSFTTVSLLKGLWSTSSHPFYFLDEYDVFTDEVNRTFITKLLIQEGIDFPNRQYCFLTPQDTKVDANHLITVHKLERPDR</sequence>
<dbReference type="InterPro" id="IPR027417">
    <property type="entry name" value="P-loop_NTPase"/>
</dbReference>
<dbReference type="GO" id="GO:0035861">
    <property type="term" value="C:site of double-strand break"/>
    <property type="evidence" value="ECO:0007669"/>
    <property type="project" value="TreeGrafter"/>
</dbReference>
<feature type="domain" description="DNA2/NAM7 helicase helicase" evidence="14">
    <location>
        <begin position="479"/>
        <end position="707"/>
    </location>
</feature>
<protein>
    <recommendedName>
        <fullName evidence="19">AAA+ ATPase domain-containing protein</fullName>
    </recommendedName>
</protein>
<dbReference type="Pfam" id="PF13086">
    <property type="entry name" value="AAA_11"/>
    <property type="match status" value="1"/>
</dbReference>
<dbReference type="GO" id="GO:0003697">
    <property type="term" value="F:single-stranded DNA binding"/>
    <property type="evidence" value="ECO:0007669"/>
    <property type="project" value="TreeGrafter"/>
</dbReference>
<dbReference type="InterPro" id="IPR041677">
    <property type="entry name" value="DNA2/NAM7_AAA_11"/>
</dbReference>
<evidence type="ECO:0000313" key="17">
    <source>
        <dbReference type="EMBL" id="TDG48757.1"/>
    </source>
</evidence>
<keyword evidence="4" id="KW-0158">Chromosome</keyword>
<dbReference type="InterPro" id="IPR038729">
    <property type="entry name" value="Rad50/SbcC_AAA"/>
</dbReference>
<keyword evidence="10" id="KW-0234">DNA repair</keyword>
<evidence type="ECO:0008006" key="19">
    <source>
        <dbReference type="Google" id="ProtNLM"/>
    </source>
</evidence>
<evidence type="ECO:0000256" key="8">
    <source>
        <dbReference type="ARBA" id="ARBA00023054"/>
    </source>
</evidence>
<dbReference type="Proteomes" id="UP000295192">
    <property type="component" value="Unassembled WGS sequence"/>
</dbReference>
<dbReference type="SUPFAM" id="SSF52540">
    <property type="entry name" value="P-loop containing nucleoside triphosphate hydrolases"/>
    <property type="match status" value="3"/>
</dbReference>
<dbReference type="Pfam" id="PF13476">
    <property type="entry name" value="AAA_23"/>
    <property type="match status" value="1"/>
</dbReference>
<dbReference type="Pfam" id="PF13087">
    <property type="entry name" value="AAA_12"/>
    <property type="match status" value="1"/>
</dbReference>
<dbReference type="InterPro" id="IPR041679">
    <property type="entry name" value="DNA2/NAM7-like_C"/>
</dbReference>
<gene>
    <name evidence="17" type="ORF">AWZ03_004869</name>
</gene>
<dbReference type="PANTHER" id="PTHR19306:SF6">
    <property type="entry name" value="STRUCTURAL MAINTENANCE OF CHROMOSOMES PROTEIN 6"/>
    <property type="match status" value="1"/>
</dbReference>
<evidence type="ECO:0000259" key="16">
    <source>
        <dbReference type="Pfam" id="PF13476"/>
    </source>
</evidence>
<comment type="subcellular location">
    <subcellularLocation>
        <location evidence="2">Chromosome</location>
    </subcellularLocation>
    <subcellularLocation>
        <location evidence="1">Nucleus</location>
    </subcellularLocation>
</comment>
<dbReference type="GO" id="GO:0005524">
    <property type="term" value="F:ATP binding"/>
    <property type="evidence" value="ECO:0007669"/>
    <property type="project" value="UniProtKB-KW"/>
</dbReference>
<dbReference type="OrthoDB" id="10072614at2759"/>
<evidence type="ECO:0000256" key="12">
    <source>
        <dbReference type="SAM" id="Coils"/>
    </source>
</evidence>
<dbReference type="STRING" id="7232.A0A484BIZ8"/>
<evidence type="ECO:0000256" key="11">
    <source>
        <dbReference type="ARBA" id="ARBA00023242"/>
    </source>
</evidence>
<evidence type="ECO:0000259" key="15">
    <source>
        <dbReference type="Pfam" id="PF13087"/>
    </source>
</evidence>
<feature type="coiled-coil region" evidence="12">
    <location>
        <begin position="1162"/>
        <end position="1382"/>
    </location>
</feature>
<accession>A0A484BIZ8</accession>
<dbReference type="GO" id="GO:0005634">
    <property type="term" value="C:nucleus"/>
    <property type="evidence" value="ECO:0007669"/>
    <property type="project" value="UniProtKB-SubCell"/>
</dbReference>
<evidence type="ECO:0000256" key="7">
    <source>
        <dbReference type="ARBA" id="ARBA00022840"/>
    </source>
</evidence>
<dbReference type="Gene3D" id="3.40.50.300">
    <property type="entry name" value="P-loop containing nucleotide triphosphate hydrolases"/>
    <property type="match status" value="4"/>
</dbReference>
<reference evidence="17 18" key="1">
    <citation type="journal article" date="2019" name="J. Hered.">
        <title>An Improved Genome Assembly for Drosophila navojoa, the Basal Species in the mojavensis Cluster.</title>
        <authorList>
            <person name="Vanderlinde T."/>
            <person name="Dupim E.G."/>
            <person name="Nazario-Yepiz N.O."/>
            <person name="Carvalho A.B."/>
        </authorList>
    </citation>
    <scope>NUCLEOTIDE SEQUENCE [LARGE SCALE GENOMIC DNA]</scope>
    <source>
        <strain evidence="17">Navoj_Jal97</strain>
        <tissue evidence="17">Whole organism</tissue>
    </source>
</reference>